<dbReference type="AlphaFoldDB" id="A0A892I1M5"/>
<accession>A0A892I1M5</accession>
<dbReference type="Proteomes" id="UP000625568">
    <property type="component" value="Chromosome 1"/>
</dbReference>
<feature type="transmembrane region" description="Helical" evidence="1">
    <location>
        <begin position="41"/>
        <end position="62"/>
    </location>
</feature>
<dbReference type="EMBL" id="CP069482">
    <property type="protein sequence ID" value="QRO76995.1"/>
    <property type="molecule type" value="Genomic_DNA"/>
</dbReference>
<dbReference type="GeneID" id="93127776"/>
<reference evidence="2 3" key="1">
    <citation type="submission" date="2021-02" db="EMBL/GenBank/DDBJ databases">
        <title>FDA dAtabase for Regulatory Grade micrObial Sequences (FDA-ARGOS): Supporting development and validation of Infectious Disease Dx tests.</title>
        <authorList>
            <person name="Minogue T."/>
            <person name="Wolcott M."/>
            <person name="Wasieloski L."/>
            <person name="Aguilar W."/>
            <person name="Moore D."/>
            <person name="Jaissle J."/>
            <person name="Tallon L."/>
            <person name="Sadzewicz L."/>
            <person name="Zhao X."/>
            <person name="Boylan J."/>
            <person name="Ott S."/>
            <person name="Bowen H."/>
            <person name="Vavikolanu K."/>
            <person name="Mehta A."/>
            <person name="Aluvathingal J."/>
            <person name="Nadendla S."/>
            <person name="Yan Y."/>
            <person name="Sichtig H."/>
        </authorList>
    </citation>
    <scope>NUCLEOTIDE SEQUENCE [LARGE SCALE GENOMIC DNA]</scope>
    <source>
        <strain evidence="2 3">FDAARGOS_1272</strain>
    </source>
</reference>
<evidence type="ECO:0000313" key="2">
    <source>
        <dbReference type="EMBL" id="QRO76995.1"/>
    </source>
</evidence>
<protein>
    <submittedName>
        <fullName evidence="2">Uncharacterized protein</fullName>
    </submittedName>
</protein>
<keyword evidence="1" id="KW-1133">Transmembrane helix</keyword>
<dbReference type="RefSeq" id="WP_045552455.1">
    <property type="nucleotide sequence ID" value="NZ_CABVPR010000006.1"/>
</dbReference>
<keyword evidence="3" id="KW-1185">Reference proteome</keyword>
<sequence>MKRAWQITHLAAVWLLLGIAFVALARVWTIVAQSSGSQKDFWDVATTIGTCGAVAVALYVSFTDQRRRVRDEAAMARVTASGITNRLTVAIARLVALKGTIDVAVSKQIARVDLETLGYDLRTLEICTLDQVRALIPLPHFCADNIAAAQDRLHVALTFIDAEAENNRWSPASRKSAMTAASSLISDAIGMLARAAKTCGDASRAIHAGRGAQVD</sequence>
<gene>
    <name evidence="2" type="ORF">I6K02_14035</name>
</gene>
<name>A0A892I1M5_9BURK</name>
<proteinExistence type="predicted"/>
<evidence type="ECO:0000256" key="1">
    <source>
        <dbReference type="SAM" id="Phobius"/>
    </source>
</evidence>
<keyword evidence="1" id="KW-0472">Membrane</keyword>
<evidence type="ECO:0000313" key="3">
    <source>
        <dbReference type="Proteomes" id="UP000625568"/>
    </source>
</evidence>
<keyword evidence="1" id="KW-0812">Transmembrane</keyword>
<organism evidence="2 3">
    <name type="scientific">Burkholderia dolosa</name>
    <dbReference type="NCBI Taxonomy" id="152500"/>
    <lineage>
        <taxon>Bacteria</taxon>
        <taxon>Pseudomonadati</taxon>
        <taxon>Pseudomonadota</taxon>
        <taxon>Betaproteobacteria</taxon>
        <taxon>Burkholderiales</taxon>
        <taxon>Burkholderiaceae</taxon>
        <taxon>Burkholderia</taxon>
        <taxon>Burkholderia cepacia complex</taxon>
    </lineage>
</organism>